<dbReference type="InterPro" id="IPR050540">
    <property type="entry name" value="F-actin_Monoox_Mical"/>
</dbReference>
<dbReference type="InterPro" id="IPR019448">
    <property type="entry name" value="NT-C2"/>
</dbReference>
<feature type="compositionally biased region" description="Basic and acidic residues" evidence="1">
    <location>
        <begin position="330"/>
        <end position="352"/>
    </location>
</feature>
<feature type="transmembrane region" description="Helical" evidence="2">
    <location>
        <begin position="392"/>
        <end position="411"/>
    </location>
</feature>
<accession>A0A2G8LBF9</accession>
<dbReference type="AlphaFoldDB" id="A0A2G8LBF9"/>
<dbReference type="Pfam" id="PF10358">
    <property type="entry name" value="NT-C2"/>
    <property type="match status" value="1"/>
</dbReference>
<keyword evidence="2" id="KW-0472">Membrane</keyword>
<evidence type="ECO:0000313" key="4">
    <source>
        <dbReference type="EMBL" id="PIK57500.1"/>
    </source>
</evidence>
<reference evidence="4 5" key="1">
    <citation type="journal article" date="2017" name="PLoS Biol.">
        <title>The sea cucumber genome provides insights into morphological evolution and visceral regeneration.</title>
        <authorList>
            <person name="Zhang X."/>
            <person name="Sun L."/>
            <person name="Yuan J."/>
            <person name="Sun Y."/>
            <person name="Gao Y."/>
            <person name="Zhang L."/>
            <person name="Li S."/>
            <person name="Dai H."/>
            <person name="Hamel J.F."/>
            <person name="Liu C."/>
            <person name="Yu Y."/>
            <person name="Liu S."/>
            <person name="Lin W."/>
            <person name="Guo K."/>
            <person name="Jin S."/>
            <person name="Xu P."/>
            <person name="Storey K.B."/>
            <person name="Huan P."/>
            <person name="Zhang T."/>
            <person name="Zhou Y."/>
            <person name="Zhang J."/>
            <person name="Lin C."/>
            <person name="Li X."/>
            <person name="Xing L."/>
            <person name="Huo D."/>
            <person name="Sun M."/>
            <person name="Wang L."/>
            <person name="Mercier A."/>
            <person name="Li F."/>
            <person name="Yang H."/>
            <person name="Xiang J."/>
        </authorList>
    </citation>
    <scope>NUCLEOTIDE SEQUENCE [LARGE SCALE GENOMIC DNA]</scope>
    <source>
        <strain evidence="4">Shaxun</strain>
        <tissue evidence="4">Muscle</tissue>
    </source>
</reference>
<dbReference type="EMBL" id="MRZV01000140">
    <property type="protein sequence ID" value="PIK57500.1"/>
    <property type="molecule type" value="Genomic_DNA"/>
</dbReference>
<dbReference type="OrthoDB" id="5972258at2759"/>
<dbReference type="PANTHER" id="PTHR23167">
    <property type="entry name" value="CALPONIN HOMOLOGY DOMAIN-CONTAINING PROTEIN DDB_G0272472-RELATED"/>
    <property type="match status" value="1"/>
</dbReference>
<comment type="caution">
    <text evidence="4">The sequence shown here is derived from an EMBL/GenBank/DDBJ whole genome shotgun (WGS) entry which is preliminary data.</text>
</comment>
<keyword evidence="2" id="KW-1133">Transmembrane helix</keyword>
<feature type="region of interest" description="Disordered" evidence="1">
    <location>
        <begin position="303"/>
        <end position="384"/>
    </location>
</feature>
<evidence type="ECO:0000313" key="5">
    <source>
        <dbReference type="Proteomes" id="UP000230750"/>
    </source>
</evidence>
<feature type="compositionally biased region" description="Polar residues" evidence="1">
    <location>
        <begin position="370"/>
        <end position="382"/>
    </location>
</feature>
<protein>
    <submittedName>
        <fullName evidence="4">Putative EH domain-binding protein 1-like isoform X4</fullName>
    </submittedName>
</protein>
<evidence type="ECO:0000256" key="2">
    <source>
        <dbReference type="SAM" id="Phobius"/>
    </source>
</evidence>
<dbReference type="PROSITE" id="PS51840">
    <property type="entry name" value="C2_NT"/>
    <property type="match status" value="1"/>
</dbReference>
<keyword evidence="5" id="KW-1185">Reference proteome</keyword>
<proteinExistence type="predicted"/>
<organism evidence="4 5">
    <name type="scientific">Stichopus japonicus</name>
    <name type="common">Sea cucumber</name>
    <dbReference type="NCBI Taxonomy" id="307972"/>
    <lineage>
        <taxon>Eukaryota</taxon>
        <taxon>Metazoa</taxon>
        <taxon>Echinodermata</taxon>
        <taxon>Eleutherozoa</taxon>
        <taxon>Echinozoa</taxon>
        <taxon>Holothuroidea</taxon>
        <taxon>Aspidochirotacea</taxon>
        <taxon>Aspidochirotida</taxon>
        <taxon>Stichopodidae</taxon>
        <taxon>Apostichopus</taxon>
    </lineage>
</organism>
<gene>
    <name evidence="4" type="ORF">BSL78_05564</name>
</gene>
<name>A0A2G8LBF9_STIJA</name>
<evidence type="ECO:0000259" key="3">
    <source>
        <dbReference type="PROSITE" id="PS51840"/>
    </source>
</evidence>
<dbReference type="PANTHER" id="PTHR23167:SF46">
    <property type="entry name" value="EPS15 HOMOLOGY DOMAIN CONTAINING PROTEIN-BINDING PROTEIN 1, ISOFORM F"/>
    <property type="match status" value="1"/>
</dbReference>
<keyword evidence="2" id="KW-0812">Transmembrane</keyword>
<feature type="domain" description="C2 NT-type" evidence="3">
    <location>
        <begin position="8"/>
        <end position="159"/>
    </location>
</feature>
<sequence length="434" mass="49618">MALVWKKLQRVGKRAAKFKFTASFHELTLEATKKWQPDRLSVIWTRRGRKSSSDLHKWVPGIKDPFKGSVVWSVPENVEITVTLFKENRQDAEFEDKEWTFVIEDEDKKGRRRALAQGNVNMKDFAKSSPTQGERMIQLKPCSKKCNRAVLTFTITSVLLREGAATDDDMQSLASILSYHQPDIANLDDFEEDDDEDDEFDRELTPGKIHELTSQYHFLVPTIEEEDPFSKLDDELAEADPFAKCNADRTLSFEGSFQSESHSPGIEPEDPFAILEEENTVTVDEGASGNPFEDELQNPFTEAEPTAMSTPETRKPSEPTNPFEEEEDEKMCNKDEESNVLKELLSKSDENRKRKSPSPDGLRSSEDQVVPQQKPASVTLTPKQRDHTSKPAMVFITFLCYYFLIVCIVGIDSLTYMSNQVYSPEVFWLYFDFS</sequence>
<evidence type="ECO:0000256" key="1">
    <source>
        <dbReference type="SAM" id="MobiDB-lite"/>
    </source>
</evidence>
<dbReference type="Proteomes" id="UP000230750">
    <property type="component" value="Unassembled WGS sequence"/>
</dbReference>
<dbReference type="STRING" id="307972.A0A2G8LBF9"/>